<comment type="caution">
    <text evidence="2">The sequence shown here is derived from an EMBL/GenBank/DDBJ whole genome shotgun (WGS) entry which is preliminary data.</text>
</comment>
<sequence length="37" mass="4129">MLDITLDLPLPELEELSEALLNFTSVADLQAWLTQQG</sequence>
<reference evidence="2 3" key="1">
    <citation type="submission" date="2016-11" db="EMBL/GenBank/DDBJ databases">
        <title>Draft Genome Sequences of Nine Cyanobacterial Strains from Diverse Habitats.</title>
        <authorList>
            <person name="Zhu T."/>
            <person name="Hou S."/>
            <person name="Lu X."/>
            <person name="Hess W.R."/>
        </authorList>
    </citation>
    <scope>NUCLEOTIDE SEQUENCE [LARGE SCALE GENOMIC DNA]</scope>
    <source>
        <strain evidence="2 3">5.2 s.c.1</strain>
    </source>
</reference>
<organism evidence="2 3">
    <name type="scientific">Chroogloeocystis siderophila 5.2 s.c.1</name>
    <dbReference type="NCBI Taxonomy" id="247279"/>
    <lineage>
        <taxon>Bacteria</taxon>
        <taxon>Bacillati</taxon>
        <taxon>Cyanobacteriota</taxon>
        <taxon>Cyanophyceae</taxon>
        <taxon>Oscillatoriophycideae</taxon>
        <taxon>Chroococcales</taxon>
        <taxon>Chroococcaceae</taxon>
        <taxon>Chroogloeocystis</taxon>
    </lineage>
</organism>
<dbReference type="InterPro" id="IPR025587">
    <property type="entry name" value="DUF4351"/>
</dbReference>
<accession>A0A1U7HBF8</accession>
<evidence type="ECO:0000259" key="1">
    <source>
        <dbReference type="Pfam" id="PF14261"/>
    </source>
</evidence>
<dbReference type="STRING" id="247279.NIES1031_22480"/>
<evidence type="ECO:0000313" key="3">
    <source>
        <dbReference type="Proteomes" id="UP000185984"/>
    </source>
</evidence>
<gene>
    <name evidence="2" type="ORF">NIES1031_22480</name>
</gene>
<dbReference type="RefSeq" id="WP_073551662.1">
    <property type="nucleotide sequence ID" value="NZ_CAWMVK010000026.1"/>
</dbReference>
<name>A0A1U7HBF8_9CHRO</name>
<feature type="domain" description="DUF4351" evidence="1">
    <location>
        <begin position="8"/>
        <end position="33"/>
    </location>
</feature>
<dbReference type="AlphaFoldDB" id="A0A1U7HBF8"/>
<dbReference type="Pfam" id="PF14261">
    <property type="entry name" value="DUF4351"/>
    <property type="match status" value="1"/>
</dbReference>
<proteinExistence type="predicted"/>
<protein>
    <recommendedName>
        <fullName evidence="1">DUF4351 domain-containing protein</fullName>
    </recommendedName>
</protein>
<dbReference type="EMBL" id="MRCC01000032">
    <property type="protein sequence ID" value="OKH20927.1"/>
    <property type="molecule type" value="Genomic_DNA"/>
</dbReference>
<evidence type="ECO:0000313" key="2">
    <source>
        <dbReference type="EMBL" id="OKH20927.1"/>
    </source>
</evidence>
<dbReference type="Proteomes" id="UP000185984">
    <property type="component" value="Unassembled WGS sequence"/>
</dbReference>
<keyword evidence="3" id="KW-1185">Reference proteome</keyword>